<dbReference type="AlphaFoldDB" id="A0A759K937"/>
<comment type="caution">
    <text evidence="1">The sequence shown here is derived from an EMBL/GenBank/DDBJ whole genome shotgun (WGS) entry which is preliminary data.</text>
</comment>
<reference evidence="1" key="2">
    <citation type="submission" date="2020-02" db="EMBL/GenBank/DDBJ databases">
        <authorList>
            <consortium name="NCBI Pathogen Detection Project"/>
        </authorList>
    </citation>
    <scope>NUCLEOTIDE SEQUENCE</scope>
    <source>
        <strain evidence="1">MA.CK_94/00000542</strain>
    </source>
</reference>
<evidence type="ECO:0000313" key="1">
    <source>
        <dbReference type="EMBL" id="HAG1890916.1"/>
    </source>
</evidence>
<dbReference type="Pfam" id="PF06069">
    <property type="entry name" value="PerC"/>
    <property type="match status" value="1"/>
</dbReference>
<accession>A0A759K937</accession>
<organism evidence="1">
    <name type="scientific">Salmonella enterica</name>
    <name type="common">Salmonella choleraesuis</name>
    <dbReference type="NCBI Taxonomy" id="28901"/>
    <lineage>
        <taxon>Bacteria</taxon>
        <taxon>Pseudomonadati</taxon>
        <taxon>Pseudomonadota</taxon>
        <taxon>Gammaproteobacteria</taxon>
        <taxon>Enterobacterales</taxon>
        <taxon>Enterobacteriaceae</taxon>
        <taxon>Salmonella</taxon>
    </lineage>
</organism>
<protein>
    <submittedName>
        <fullName evidence="1">PerC family transcriptional regulator</fullName>
    </submittedName>
</protein>
<name>A0A759K937_SALER</name>
<dbReference type="EMBL" id="DAAXOJ010000003">
    <property type="protein sequence ID" value="HAG1890916.1"/>
    <property type="molecule type" value="Genomic_DNA"/>
</dbReference>
<sequence length="96" mass="11274">MPEEKRKTPKLPDDAMARELEHRKLWRRAACRWRDVLVMTEEPCIAEWVVQRIAWCQQQTPQKRPGGLALSANDLRHIDKVARVLGCGPIARYWIE</sequence>
<proteinExistence type="predicted"/>
<gene>
    <name evidence="1" type="ORF">G8W59_002931</name>
</gene>
<reference evidence="1" key="1">
    <citation type="journal article" date="2018" name="Genome Biol.">
        <title>SKESA: strategic k-mer extension for scrupulous assemblies.</title>
        <authorList>
            <person name="Souvorov A."/>
            <person name="Agarwala R."/>
            <person name="Lipman D.J."/>
        </authorList>
    </citation>
    <scope>NUCLEOTIDE SEQUENCE</scope>
    <source>
        <strain evidence="1">MA.CK_94/00000542</strain>
    </source>
</reference>
<dbReference type="InterPro" id="IPR024684">
    <property type="entry name" value="Tscrpt_act_PerC/SfV_Orf40"/>
</dbReference>